<dbReference type="EMBL" id="CAJFDH010000005">
    <property type="protein sequence ID" value="CAD5226193.1"/>
    <property type="molecule type" value="Genomic_DNA"/>
</dbReference>
<dbReference type="InterPro" id="IPR013783">
    <property type="entry name" value="Ig-like_fold"/>
</dbReference>
<comment type="caution">
    <text evidence="1">The sequence shown here is derived from an EMBL/GenBank/DDBJ whole genome shotgun (WGS) entry which is preliminary data.</text>
</comment>
<evidence type="ECO:0008006" key="3">
    <source>
        <dbReference type="Google" id="ProtNLM"/>
    </source>
</evidence>
<evidence type="ECO:0000313" key="1">
    <source>
        <dbReference type="EMBL" id="CAD5226193.1"/>
    </source>
</evidence>
<reference evidence="1" key="1">
    <citation type="submission" date="2020-09" db="EMBL/GenBank/DDBJ databases">
        <authorList>
            <person name="Kikuchi T."/>
        </authorList>
    </citation>
    <scope>NUCLEOTIDE SEQUENCE</scope>
    <source>
        <strain evidence="1">SH1</strain>
    </source>
</reference>
<organism evidence="1 2">
    <name type="scientific">Bursaphelenchus okinawaensis</name>
    <dbReference type="NCBI Taxonomy" id="465554"/>
    <lineage>
        <taxon>Eukaryota</taxon>
        <taxon>Metazoa</taxon>
        <taxon>Ecdysozoa</taxon>
        <taxon>Nematoda</taxon>
        <taxon>Chromadorea</taxon>
        <taxon>Rhabditida</taxon>
        <taxon>Tylenchina</taxon>
        <taxon>Tylenchomorpha</taxon>
        <taxon>Aphelenchoidea</taxon>
        <taxon>Aphelenchoididae</taxon>
        <taxon>Bursaphelenchus</taxon>
    </lineage>
</organism>
<dbReference type="Proteomes" id="UP000783686">
    <property type="component" value="Unassembled WGS sequence"/>
</dbReference>
<keyword evidence="2" id="KW-1185">Reference proteome</keyword>
<dbReference type="EMBL" id="CAJFCW020000005">
    <property type="protein sequence ID" value="CAG9121892.1"/>
    <property type="molecule type" value="Genomic_DNA"/>
</dbReference>
<protein>
    <recommendedName>
        <fullName evidence="3">Fibronectin type-III domain-containing protein</fullName>
    </recommendedName>
</protein>
<dbReference type="Proteomes" id="UP000614601">
    <property type="component" value="Unassembled WGS sequence"/>
</dbReference>
<dbReference type="InterPro" id="IPR036116">
    <property type="entry name" value="FN3_sf"/>
</dbReference>
<name>A0A811LET8_9BILA</name>
<dbReference type="SUPFAM" id="SSF49265">
    <property type="entry name" value="Fibronectin type III"/>
    <property type="match status" value="1"/>
</dbReference>
<dbReference type="Gene3D" id="2.60.40.10">
    <property type="entry name" value="Immunoglobulins"/>
    <property type="match status" value="1"/>
</dbReference>
<gene>
    <name evidence="1" type="ORF">BOKJ2_LOCUS11955</name>
</gene>
<evidence type="ECO:0000313" key="2">
    <source>
        <dbReference type="Proteomes" id="UP000614601"/>
    </source>
</evidence>
<dbReference type="AlphaFoldDB" id="A0A811LET8"/>
<sequence>MFTKDPMPPTTQWTRYRIGKVKRFTFSELLPETRYICAVTAEHNAGLATMSKTLRFRTKTRDSLENPQFDQEEDSLAVNMAVEQASHSPTPSMMWRPQPFFAQIQNALQTHFLSSPLRFKFFTDTGSRDFNFSDQDE</sequence>
<accession>A0A811LET8</accession>
<proteinExistence type="predicted"/>
<dbReference type="OrthoDB" id="8923679at2759"/>